<name>A0ABX2PUE1_9RHOB</name>
<evidence type="ECO:0000256" key="3">
    <source>
        <dbReference type="ARBA" id="ARBA00022723"/>
    </source>
</evidence>
<proteinExistence type="predicted"/>
<dbReference type="Gene3D" id="2.60.40.650">
    <property type="match status" value="1"/>
</dbReference>
<keyword evidence="8" id="KW-1185">Reference proteome</keyword>
<dbReference type="InterPro" id="IPR030835">
    <property type="entry name" value="Sulfite_DH_SoxC"/>
</dbReference>
<sequence>MLKTTGFVGRRDFLKAGATFLTASSAALPATLTAKGASAAPKIPDNMLYPGVEDEAYGSPSPHEAGNVRKIFPQNEKSTLTASFTPLHTQKGIITPSGLHFGAHHSGVPEIDPEMHELFIHGMTDRPLKFTASDLMRYPLSGGINFLECGGNSAPQGYYPEAQPMPLQYLHGLVSGSEWIGVPVKLLLQEAGLNPKAKWVIAEGADAGFLARSIPLQKLLDDAIIALYQNGERLRPAQGYPMRLFLPGWEGNTSIKWLRRLEVTDRPAYTREESRHYSETLADGSIEGFSMYMGVKSVITHPSAGQVLPDKGYYQVNGLAWSGFGKISRVEVSDDGGKNWVPAELEGPVLNKSLTRFTLPWRWDGSPVRLQSRAFDEWDNVQPTHEAWKSRYFEGSRNHYNAIQTWYIDAQGTVSNVF</sequence>
<evidence type="ECO:0000313" key="7">
    <source>
        <dbReference type="EMBL" id="NVO56991.1"/>
    </source>
</evidence>
<dbReference type="InterPro" id="IPR014756">
    <property type="entry name" value="Ig_E-set"/>
</dbReference>
<comment type="cofactor">
    <cofactor evidence="1">
        <name>Mo-molybdopterin</name>
        <dbReference type="ChEBI" id="CHEBI:71302"/>
    </cofactor>
</comment>
<dbReference type="GO" id="GO:0050310">
    <property type="term" value="F:sulfite dehydrogenase activity"/>
    <property type="evidence" value="ECO:0007669"/>
    <property type="project" value="UniProtKB-EC"/>
</dbReference>
<dbReference type="InterPro" id="IPR005066">
    <property type="entry name" value="MoCF_OxRdtse_dimer"/>
</dbReference>
<feature type="domain" description="Moybdenum cofactor oxidoreductase dimerisation" evidence="6">
    <location>
        <begin position="291"/>
        <end position="390"/>
    </location>
</feature>
<evidence type="ECO:0000259" key="6">
    <source>
        <dbReference type="Pfam" id="PF03404"/>
    </source>
</evidence>
<dbReference type="RefSeq" id="WP_176865968.1">
    <property type="nucleotide sequence ID" value="NZ_JABXWT010000008.1"/>
</dbReference>
<feature type="domain" description="Oxidoreductase molybdopterin-binding" evidence="5">
    <location>
        <begin position="105"/>
        <end position="268"/>
    </location>
</feature>
<dbReference type="InterPro" id="IPR000572">
    <property type="entry name" value="OxRdtase_Mopterin-bd_dom"/>
</dbReference>
<keyword evidence="3" id="KW-0479">Metal-binding</keyword>
<evidence type="ECO:0000256" key="2">
    <source>
        <dbReference type="ARBA" id="ARBA00022505"/>
    </source>
</evidence>
<dbReference type="PRINTS" id="PR00407">
    <property type="entry name" value="EUMOPTERIN"/>
</dbReference>
<dbReference type="InterPro" id="IPR008335">
    <property type="entry name" value="Mopterin_OxRdtase_euk"/>
</dbReference>
<dbReference type="Pfam" id="PF03404">
    <property type="entry name" value="Mo-co_dimer"/>
    <property type="match status" value="1"/>
</dbReference>
<evidence type="ECO:0000256" key="4">
    <source>
        <dbReference type="ARBA" id="ARBA00023002"/>
    </source>
</evidence>
<dbReference type="Pfam" id="PF00174">
    <property type="entry name" value="Oxidored_molyb"/>
    <property type="match status" value="1"/>
</dbReference>
<accession>A0ABX2PUE1</accession>
<comment type="caution">
    <text evidence="7">The sequence shown here is derived from an EMBL/GenBank/DDBJ whole genome shotgun (WGS) entry which is preliminary data.</text>
</comment>
<organism evidence="7 8">
    <name type="scientific">Ruegeria haliotis</name>
    <dbReference type="NCBI Taxonomy" id="2747601"/>
    <lineage>
        <taxon>Bacteria</taxon>
        <taxon>Pseudomonadati</taxon>
        <taxon>Pseudomonadota</taxon>
        <taxon>Alphaproteobacteria</taxon>
        <taxon>Rhodobacterales</taxon>
        <taxon>Roseobacteraceae</taxon>
        <taxon>Ruegeria</taxon>
    </lineage>
</organism>
<keyword evidence="4 7" id="KW-0560">Oxidoreductase</keyword>
<dbReference type="Proteomes" id="UP000630805">
    <property type="component" value="Unassembled WGS sequence"/>
</dbReference>
<evidence type="ECO:0000259" key="5">
    <source>
        <dbReference type="Pfam" id="PF00174"/>
    </source>
</evidence>
<gene>
    <name evidence="7" type="primary">soxC</name>
    <name evidence="7" type="ORF">HW561_14440</name>
</gene>
<evidence type="ECO:0000256" key="1">
    <source>
        <dbReference type="ARBA" id="ARBA00001924"/>
    </source>
</evidence>
<dbReference type="PANTHER" id="PTHR19372:SF7">
    <property type="entry name" value="SULFITE OXIDASE, MITOCHONDRIAL"/>
    <property type="match status" value="1"/>
</dbReference>
<protein>
    <submittedName>
        <fullName evidence="7">Sulfite dehydrogenase</fullName>
        <ecNumber evidence="7">1.8.2.1</ecNumber>
    </submittedName>
</protein>
<dbReference type="InterPro" id="IPR006311">
    <property type="entry name" value="TAT_signal"/>
</dbReference>
<dbReference type="PROSITE" id="PS51318">
    <property type="entry name" value="TAT"/>
    <property type="match status" value="1"/>
</dbReference>
<dbReference type="Gene3D" id="3.90.420.10">
    <property type="entry name" value="Oxidoreductase, molybdopterin-binding domain"/>
    <property type="match status" value="1"/>
</dbReference>
<dbReference type="InterPro" id="IPR036374">
    <property type="entry name" value="OxRdtase_Mopterin-bd_sf"/>
</dbReference>
<keyword evidence="2" id="KW-0500">Molybdenum</keyword>
<dbReference type="PANTHER" id="PTHR19372">
    <property type="entry name" value="SULFITE REDUCTASE"/>
    <property type="match status" value="1"/>
</dbReference>
<dbReference type="EMBL" id="JABXWT010000008">
    <property type="protein sequence ID" value="NVO56991.1"/>
    <property type="molecule type" value="Genomic_DNA"/>
</dbReference>
<reference evidence="7 8" key="1">
    <citation type="submission" date="2020-06" db="EMBL/GenBank/DDBJ databases">
        <authorList>
            <person name="Cao W.R."/>
        </authorList>
    </citation>
    <scope>NUCLEOTIDE SEQUENCE [LARGE SCALE GENOMIC DNA]</scope>
    <source>
        <strain evidence="7 8">B1Z28</strain>
    </source>
</reference>
<dbReference type="EC" id="1.8.2.1" evidence="7"/>
<evidence type="ECO:0000313" key="8">
    <source>
        <dbReference type="Proteomes" id="UP000630805"/>
    </source>
</evidence>
<dbReference type="SUPFAM" id="SSF56524">
    <property type="entry name" value="Oxidoreductase molybdopterin-binding domain"/>
    <property type="match status" value="1"/>
</dbReference>
<dbReference type="NCBIfam" id="TIGR04555">
    <property type="entry name" value="sulfite_DH_soxC"/>
    <property type="match status" value="1"/>
</dbReference>
<dbReference type="SUPFAM" id="SSF81296">
    <property type="entry name" value="E set domains"/>
    <property type="match status" value="1"/>
</dbReference>